<evidence type="ECO:0000313" key="3">
    <source>
        <dbReference type="Proteomes" id="UP000272067"/>
    </source>
</evidence>
<proteinExistence type="predicted"/>
<feature type="compositionally biased region" description="Acidic residues" evidence="1">
    <location>
        <begin position="25"/>
        <end position="34"/>
    </location>
</feature>
<dbReference type="EMBL" id="LT841149">
    <property type="protein sequence ID" value="SMG83454.1"/>
    <property type="molecule type" value="Genomic_DNA"/>
</dbReference>
<dbReference type="GeneID" id="41902955"/>
<evidence type="ECO:0000256" key="1">
    <source>
        <dbReference type="SAM" id="MobiDB-lite"/>
    </source>
</evidence>
<dbReference type="Proteomes" id="UP000272067">
    <property type="component" value="Segment"/>
</dbReference>
<name>A0A1X7MMI8_9ADEN</name>
<organism evidence="2 3">
    <name type="scientific">Bottlenose dolphin adenovirus 1</name>
    <dbReference type="NCBI Taxonomy" id="1714377"/>
    <lineage>
        <taxon>Viruses</taxon>
        <taxon>Varidnaviria</taxon>
        <taxon>Bamfordvirae</taxon>
        <taxon>Preplasmiviricota</taxon>
        <taxon>Polisuviricotina</taxon>
        <taxon>Pharingeaviricetes</taxon>
        <taxon>Rowavirales</taxon>
        <taxon>Adenoviridae</taxon>
        <taxon>Mastadenovirus</taxon>
        <taxon>Mastadenovirus delphini</taxon>
        <taxon>Dolphin mastadenovirus B</taxon>
    </lineage>
</organism>
<sequence length="122" mass="14750">MTSQEMENINHGESYEDLSGNSVQEDTEEEEEDIMAPSEITYLPLQQEKPKKKINRWDQKTIGKGKYRSWRKHKYVLLTCLHVCRHDLAFTRRYMLFKHGVNIPKNVIHYYNSYYHRKNQEI</sequence>
<protein>
    <submittedName>
        <fullName evidence="2">p22K</fullName>
    </submittedName>
</protein>
<feature type="region of interest" description="Disordered" evidence="1">
    <location>
        <begin position="1"/>
        <end position="37"/>
    </location>
</feature>
<keyword evidence="3" id="KW-1185">Reference proteome</keyword>
<evidence type="ECO:0000313" key="2">
    <source>
        <dbReference type="EMBL" id="SMG83454.1"/>
    </source>
</evidence>
<accession>A0A1X7MMI8</accession>
<dbReference type="RefSeq" id="YP_009704136.1">
    <property type="nucleotide sequence ID" value="NC_044960.1"/>
</dbReference>
<reference evidence="3" key="1">
    <citation type="submission" date="2017-04" db="EMBL/GenBank/DDBJ databases">
        <authorList>
            <person name="Hayer J."/>
            <person name="Malmberg M."/>
            <person name="Hayer J."/>
        </authorList>
    </citation>
    <scope>NUCLEOTIDE SEQUENCE [LARGE SCALE GENOMIC DNA]</scope>
</reference>